<dbReference type="Proteomes" id="UP000265882">
    <property type="component" value="Unassembled WGS sequence"/>
</dbReference>
<reference evidence="5 6" key="1">
    <citation type="journal article" date="2017" name="ISME J.">
        <title>Energy and carbon metabolisms in a deep terrestrial subsurface fluid microbial community.</title>
        <authorList>
            <person name="Momper L."/>
            <person name="Jungbluth S.P."/>
            <person name="Lee M.D."/>
            <person name="Amend J.P."/>
        </authorList>
    </citation>
    <scope>NUCLEOTIDE SEQUENCE [LARGE SCALE GENOMIC DNA]</scope>
    <source>
        <strain evidence="5">SURF_5</strain>
    </source>
</reference>
<feature type="transmembrane region" description="Helical" evidence="4">
    <location>
        <begin position="160"/>
        <end position="180"/>
    </location>
</feature>
<evidence type="ECO:0000256" key="4">
    <source>
        <dbReference type="SAM" id="Phobius"/>
    </source>
</evidence>
<dbReference type="SMART" id="SM00028">
    <property type="entry name" value="TPR"/>
    <property type="match status" value="6"/>
</dbReference>
<organism evidence="5 6">
    <name type="scientific">Abyssobacteria bacterium (strain SURF_5)</name>
    <dbReference type="NCBI Taxonomy" id="2093360"/>
    <lineage>
        <taxon>Bacteria</taxon>
        <taxon>Pseudomonadati</taxon>
        <taxon>Candidatus Hydrogenedentota</taxon>
        <taxon>Candidatus Abyssobacteria</taxon>
    </lineage>
</organism>
<protein>
    <submittedName>
        <fullName evidence="5">Tetratricopeptide repeat protein</fullName>
    </submittedName>
</protein>
<feature type="transmembrane region" description="Helical" evidence="4">
    <location>
        <begin position="238"/>
        <end position="255"/>
    </location>
</feature>
<dbReference type="InterPro" id="IPR019734">
    <property type="entry name" value="TPR_rpt"/>
</dbReference>
<comment type="caution">
    <text evidence="5">The sequence shown here is derived from an EMBL/GenBank/DDBJ whole genome shotgun (WGS) entry which is preliminary data.</text>
</comment>
<dbReference type="PROSITE" id="PS50005">
    <property type="entry name" value="TPR"/>
    <property type="match status" value="2"/>
</dbReference>
<feature type="transmembrane region" description="Helical" evidence="4">
    <location>
        <begin position="369"/>
        <end position="388"/>
    </location>
</feature>
<dbReference type="EMBL" id="QZKU01000121">
    <property type="protein sequence ID" value="RJP17077.1"/>
    <property type="molecule type" value="Genomic_DNA"/>
</dbReference>
<keyword evidence="4" id="KW-0812">Transmembrane</keyword>
<sequence>MKQDNQISPVLEENKPLRLFRTFALAMLLLILVFVVFSNTLANDFVFDDSSMIKNNPAIRSPRYVKLYFIRPFFSVGQPVTGPVDYDYYRPLVLVSYLLDYLLWNGSPGGYHLTNIVLQSISAILFFLVLCRLNVAAPVSFFAAVLFAVHPAIADSVAGVSGRSDPLCALFLLSAFYCFLMMKQASQRAKRVWLAGLSLCYLSALMTKENAIAFPFLLGAYELLKPNPARSEKSLRDTLNTLLPSFTIAVAYFLWRNTVINSSFSLRERGELLQRSATSAVVAAEYLLMAFVPGNLYFERFTRQVETVLSPRAVVSVAVLLILFLAALFLRKRHAHMSFFILWFFIFLLPFSYFFLFVPESIFFTPPHFLYFPLMGLTAAAALAGNHVRGYLRGRRQSSLFLACGALIPCLLAVQTIGRNGDWRDEFTFFSKMLRHDPLNARTYIGMGNTLLARGQMGHALARYAQAYELSDPLRNERAGPFPDGAKEGMIAISNYHAAAASAGMGDAYFALGEPENAVEMYLAALEQNAFNSVIHYKLGRAYEYIGSLEKALASYDRALRLDKNLSGARASREIILLKKEVYDQAKRVYLTSHLSGREKSADAYYGEAIMIRLSGKGEVAEALLREAVKEDPFHFGANLALGQILSERGANEEALGNFSIAYASVPTSAVAAKELALTSLVLKDTLGAVRWAAKAYELAPDQYYEQFLWDVQRLSAPAKKTAS</sequence>
<keyword evidence="1" id="KW-0677">Repeat</keyword>
<proteinExistence type="predicted"/>
<feature type="transmembrane region" description="Helical" evidence="4">
    <location>
        <begin position="276"/>
        <end position="298"/>
    </location>
</feature>
<feature type="transmembrane region" description="Helical" evidence="4">
    <location>
        <begin position="400"/>
        <end position="418"/>
    </location>
</feature>
<feature type="transmembrane region" description="Helical" evidence="4">
    <location>
        <begin position="20"/>
        <end position="42"/>
    </location>
</feature>
<feature type="transmembrane region" description="Helical" evidence="4">
    <location>
        <begin position="310"/>
        <end position="330"/>
    </location>
</feature>
<feature type="transmembrane region" description="Helical" evidence="4">
    <location>
        <begin position="109"/>
        <end position="128"/>
    </location>
</feature>
<feature type="transmembrane region" description="Helical" evidence="4">
    <location>
        <begin position="337"/>
        <end position="357"/>
    </location>
</feature>
<feature type="transmembrane region" description="Helical" evidence="4">
    <location>
        <begin position="192"/>
        <end position="218"/>
    </location>
</feature>
<dbReference type="AlphaFoldDB" id="A0A3A4N590"/>
<feature type="transmembrane region" description="Helical" evidence="4">
    <location>
        <begin position="135"/>
        <end position="154"/>
    </location>
</feature>
<dbReference type="Gene3D" id="1.25.40.10">
    <property type="entry name" value="Tetratricopeptide repeat domain"/>
    <property type="match status" value="2"/>
</dbReference>
<evidence type="ECO:0000256" key="3">
    <source>
        <dbReference type="PROSITE-ProRule" id="PRU00339"/>
    </source>
</evidence>
<accession>A0A3A4N590</accession>
<dbReference type="PROSITE" id="PS50293">
    <property type="entry name" value="TPR_REGION"/>
    <property type="match status" value="1"/>
</dbReference>
<evidence type="ECO:0000313" key="6">
    <source>
        <dbReference type="Proteomes" id="UP000265882"/>
    </source>
</evidence>
<name>A0A3A4N590_ABYX5</name>
<feature type="repeat" description="TPR" evidence="3">
    <location>
        <begin position="499"/>
        <end position="532"/>
    </location>
</feature>
<dbReference type="PANTHER" id="PTHR44227:SF3">
    <property type="entry name" value="PROTEIN O-MANNOSYL-TRANSFERASE TMTC4"/>
    <property type="match status" value="1"/>
</dbReference>
<evidence type="ECO:0000313" key="5">
    <source>
        <dbReference type="EMBL" id="RJP17077.1"/>
    </source>
</evidence>
<dbReference type="Pfam" id="PF13432">
    <property type="entry name" value="TPR_16"/>
    <property type="match status" value="2"/>
</dbReference>
<dbReference type="InterPro" id="IPR052346">
    <property type="entry name" value="O-mannosyl-transferase_TMTC"/>
</dbReference>
<evidence type="ECO:0000256" key="1">
    <source>
        <dbReference type="ARBA" id="ARBA00022737"/>
    </source>
</evidence>
<dbReference type="InterPro" id="IPR011990">
    <property type="entry name" value="TPR-like_helical_dom_sf"/>
</dbReference>
<dbReference type="PANTHER" id="PTHR44227">
    <property type="match status" value="1"/>
</dbReference>
<dbReference type="SUPFAM" id="SSF48452">
    <property type="entry name" value="TPR-like"/>
    <property type="match status" value="1"/>
</dbReference>
<keyword evidence="4" id="KW-1133">Transmembrane helix</keyword>
<keyword evidence="2 3" id="KW-0802">TPR repeat</keyword>
<keyword evidence="4" id="KW-0472">Membrane</keyword>
<evidence type="ECO:0000256" key="2">
    <source>
        <dbReference type="ARBA" id="ARBA00022803"/>
    </source>
</evidence>
<gene>
    <name evidence="5" type="ORF">C4520_17620</name>
</gene>
<feature type="repeat" description="TPR" evidence="3">
    <location>
        <begin position="533"/>
        <end position="566"/>
    </location>
</feature>